<name>A0A656HI68_THINJ</name>
<dbReference type="Proteomes" id="UP000005317">
    <property type="component" value="Unassembled WGS sequence"/>
</dbReference>
<sequence>MQWAKAATFGLYAVAIFMLYVSDLWGIASFIAKNSNDFIALAVFSVIAFTLSYFLASSKEATYEDIAIHRSEGWKLTGAQVLAMCLFASSGVLFEMFSTTGNQQHIANSAAESSSMMKSIQQTDVSVLGSSGLTQNLMDAQAKLATCQKTLEKMQAKGRKYDCAESEARVQAVKESMAMSNQLAQDASEQAFNNKVESMLKVRDSFDKPMFQAMAKYTGTDNNTGMVLVIAVLITIFELQHIMALFAYSNALRRIKQSGNEKPAGNGYNPVFTPSPAPSAGTSPLQAMKQEFSNMVGSAPAVIANEYARAQQSRQQVYSKAADKLDSVQDDLNKHAAFLKLLVMEAQASVNHSMEPTQENIRNVIAHVLRRHQQTTGQNTQHVDLDKLTGLVIGKIKPAANSQSGDVKTYRAELREGEKVYSDSPLDKPRPAPHLSVADTVKQIQADVKASGATSPDAVQAAVFDAFAAMPNPAPLNDVALNKIADKLVINAAHTHSPTVPRNGQETVLDTVPARSETVAATVPARSQNGSSETVQNGLEGEAKQVESDLYPEWVGRVSAGKISPGARDAKRFISQRTKSKEDKVGLTVQEMGRIWTLWNERAVKEGVLKHNPDWSNGKPKYILA</sequence>
<feature type="transmembrane region" description="Helical" evidence="1">
    <location>
        <begin position="38"/>
        <end position="56"/>
    </location>
</feature>
<keyword evidence="1" id="KW-0812">Transmembrane</keyword>
<feature type="transmembrane region" description="Helical" evidence="1">
    <location>
        <begin position="226"/>
        <end position="248"/>
    </location>
</feature>
<dbReference type="OrthoDB" id="5627244at2"/>
<keyword evidence="3" id="KW-1185">Reference proteome</keyword>
<proteinExistence type="predicted"/>
<feature type="transmembrane region" description="Helical" evidence="1">
    <location>
        <begin position="9"/>
        <end position="32"/>
    </location>
</feature>
<evidence type="ECO:0000313" key="3">
    <source>
        <dbReference type="Proteomes" id="UP000005317"/>
    </source>
</evidence>
<accession>A0A656HI68</accession>
<organism evidence="2 3">
    <name type="scientific">Thiothrix nivea (strain ATCC 35100 / DSM 5205 / JP2)</name>
    <dbReference type="NCBI Taxonomy" id="870187"/>
    <lineage>
        <taxon>Bacteria</taxon>
        <taxon>Pseudomonadati</taxon>
        <taxon>Pseudomonadota</taxon>
        <taxon>Gammaproteobacteria</taxon>
        <taxon>Thiotrichales</taxon>
        <taxon>Thiotrichaceae</taxon>
        <taxon>Thiothrix</taxon>
    </lineage>
</organism>
<evidence type="ECO:0000313" key="2">
    <source>
        <dbReference type="EMBL" id="EIJ35734.1"/>
    </source>
</evidence>
<protein>
    <recommendedName>
        <fullName evidence="4">DUF4407 domain-containing protein</fullName>
    </recommendedName>
</protein>
<evidence type="ECO:0000256" key="1">
    <source>
        <dbReference type="SAM" id="Phobius"/>
    </source>
</evidence>
<reference evidence="3" key="1">
    <citation type="journal article" date="2011" name="Stand. Genomic Sci.">
        <title>Genome sequence of the filamentous, gliding Thiothrix nivea neotype strain (JP2(T)).</title>
        <authorList>
            <person name="Lapidus A."/>
            <person name="Nolan M."/>
            <person name="Lucas S."/>
            <person name="Glavina Del Rio T."/>
            <person name="Tice H."/>
            <person name="Cheng J.F."/>
            <person name="Tapia R."/>
            <person name="Han C."/>
            <person name="Goodwin L."/>
            <person name="Pitluck S."/>
            <person name="Liolios K."/>
            <person name="Pagani I."/>
            <person name="Ivanova N."/>
            <person name="Huntemann M."/>
            <person name="Mavromatis K."/>
            <person name="Mikhailova N."/>
            <person name="Pati A."/>
            <person name="Chen A."/>
            <person name="Palaniappan K."/>
            <person name="Land M."/>
            <person name="Brambilla E.M."/>
            <person name="Rohde M."/>
            <person name="Abt B."/>
            <person name="Verbarg S."/>
            <person name="Goker M."/>
            <person name="Bristow J."/>
            <person name="Eisen J.A."/>
            <person name="Markowitz V."/>
            <person name="Hugenholtz P."/>
            <person name="Kyrpides N.C."/>
            <person name="Klenk H.P."/>
            <person name="Woyke T."/>
        </authorList>
    </citation>
    <scope>NUCLEOTIDE SEQUENCE [LARGE SCALE GENOMIC DNA]</scope>
    <source>
        <strain evidence="3">ATCC 35100 / DSM 5205 / JP2</strain>
    </source>
</reference>
<dbReference type="AlphaFoldDB" id="A0A656HI68"/>
<keyword evidence="1" id="KW-0472">Membrane</keyword>
<dbReference type="EMBL" id="JH651384">
    <property type="protein sequence ID" value="EIJ35734.1"/>
    <property type="molecule type" value="Genomic_DNA"/>
</dbReference>
<keyword evidence="1" id="KW-1133">Transmembrane helix</keyword>
<dbReference type="RefSeq" id="WP_002709631.1">
    <property type="nucleotide sequence ID" value="NZ_JH651384.1"/>
</dbReference>
<gene>
    <name evidence="2" type="ORF">Thini_3216</name>
</gene>
<evidence type="ECO:0008006" key="4">
    <source>
        <dbReference type="Google" id="ProtNLM"/>
    </source>
</evidence>
<feature type="transmembrane region" description="Helical" evidence="1">
    <location>
        <begin position="76"/>
        <end position="94"/>
    </location>
</feature>